<evidence type="ECO:0000256" key="5">
    <source>
        <dbReference type="ARBA" id="ARBA00023015"/>
    </source>
</evidence>
<feature type="domain" description="PHD-type" evidence="12">
    <location>
        <begin position="335"/>
        <end position="391"/>
    </location>
</feature>
<dbReference type="Pfam" id="PF00628">
    <property type="entry name" value="PHD"/>
    <property type="match status" value="1"/>
</dbReference>
<dbReference type="PANTHER" id="PTHR12628:SF10">
    <property type="entry name" value="HOMEOBOX DOMAIN-CONTAINING PROTEIN"/>
    <property type="match status" value="1"/>
</dbReference>
<keyword evidence="4" id="KW-0862">Zinc</keyword>
<evidence type="ECO:0000256" key="8">
    <source>
        <dbReference type="ARBA" id="ARBA00023163"/>
    </source>
</evidence>
<dbReference type="GO" id="GO:0008270">
    <property type="term" value="F:zinc ion binding"/>
    <property type="evidence" value="ECO:0007669"/>
    <property type="project" value="UniProtKB-KW"/>
</dbReference>
<dbReference type="InterPro" id="IPR045876">
    <property type="entry name" value="PRHA-like_PHD-finger"/>
</dbReference>
<feature type="region of interest" description="Disordered" evidence="11">
    <location>
        <begin position="1"/>
        <end position="247"/>
    </location>
</feature>
<dbReference type="CDD" id="cd15504">
    <property type="entry name" value="PHD_PRHA_like"/>
    <property type="match status" value="1"/>
</dbReference>
<feature type="compositionally biased region" description="Low complexity" evidence="11">
    <location>
        <begin position="495"/>
        <end position="504"/>
    </location>
</feature>
<evidence type="ECO:0000256" key="4">
    <source>
        <dbReference type="ARBA" id="ARBA00022833"/>
    </source>
</evidence>
<protein>
    <recommendedName>
        <fullName evidence="12">PHD-type domain-containing protein</fullName>
    </recommendedName>
</protein>
<feature type="region of interest" description="Disordered" evidence="11">
    <location>
        <begin position="415"/>
        <end position="460"/>
    </location>
</feature>
<evidence type="ECO:0000256" key="7">
    <source>
        <dbReference type="ARBA" id="ARBA00023155"/>
    </source>
</evidence>
<keyword evidence="5" id="KW-0805">Transcription regulation</keyword>
<evidence type="ECO:0000256" key="10">
    <source>
        <dbReference type="PROSITE-ProRule" id="PRU00146"/>
    </source>
</evidence>
<reference evidence="13 14" key="1">
    <citation type="submission" date="2019-07" db="EMBL/GenBank/DDBJ databases">
        <title>Genomics analysis of Aphanomyces spp. identifies a new class of oomycete effector associated with host adaptation.</title>
        <authorList>
            <person name="Gaulin E."/>
        </authorList>
    </citation>
    <scope>NUCLEOTIDE SEQUENCE [LARGE SCALE GENOMIC DNA]</scope>
    <source>
        <strain evidence="13 14">ATCC 201684</strain>
    </source>
</reference>
<keyword evidence="8" id="KW-0804">Transcription</keyword>
<dbReference type="InterPro" id="IPR017956">
    <property type="entry name" value="AT_hook_DNA-bd_motif"/>
</dbReference>
<evidence type="ECO:0000313" key="14">
    <source>
        <dbReference type="Proteomes" id="UP000481153"/>
    </source>
</evidence>
<dbReference type="GO" id="GO:0003677">
    <property type="term" value="F:DNA binding"/>
    <property type="evidence" value="ECO:0007669"/>
    <property type="project" value="UniProtKB-KW"/>
</dbReference>
<dbReference type="AlphaFoldDB" id="A0A6G0WJQ5"/>
<feature type="compositionally biased region" description="Polar residues" evidence="11">
    <location>
        <begin position="77"/>
        <end position="100"/>
    </location>
</feature>
<dbReference type="Proteomes" id="UP000481153">
    <property type="component" value="Unassembled WGS sequence"/>
</dbReference>
<comment type="caution">
    <text evidence="13">The sequence shown here is derived from an EMBL/GenBank/DDBJ whole genome shotgun (WGS) entry which is preliminary data.</text>
</comment>
<evidence type="ECO:0000313" key="13">
    <source>
        <dbReference type="EMBL" id="KAF0727457.1"/>
    </source>
</evidence>
<evidence type="ECO:0000256" key="9">
    <source>
        <dbReference type="ARBA" id="ARBA00023242"/>
    </source>
</evidence>
<dbReference type="GO" id="GO:0045814">
    <property type="term" value="P:negative regulation of gene expression, epigenetic"/>
    <property type="evidence" value="ECO:0007669"/>
    <property type="project" value="TreeGrafter"/>
</dbReference>
<name>A0A6G0WJQ5_9STRA</name>
<keyword evidence="7" id="KW-0371">Homeobox</keyword>
<dbReference type="PANTHER" id="PTHR12628">
    <property type="entry name" value="POLYCOMB-LIKE TRANSCRIPTION FACTOR"/>
    <property type="match status" value="1"/>
</dbReference>
<keyword evidence="3 10" id="KW-0863">Zinc-finger</keyword>
<dbReference type="SMART" id="SM00249">
    <property type="entry name" value="PHD"/>
    <property type="match status" value="1"/>
</dbReference>
<dbReference type="EMBL" id="VJMJ01000194">
    <property type="protein sequence ID" value="KAF0727457.1"/>
    <property type="molecule type" value="Genomic_DNA"/>
</dbReference>
<evidence type="ECO:0000256" key="6">
    <source>
        <dbReference type="ARBA" id="ARBA00023125"/>
    </source>
</evidence>
<evidence type="ECO:0000256" key="1">
    <source>
        <dbReference type="ARBA" id="ARBA00004123"/>
    </source>
</evidence>
<feature type="compositionally biased region" description="Basic residues" evidence="11">
    <location>
        <begin position="116"/>
        <end position="127"/>
    </location>
</feature>
<feature type="compositionally biased region" description="Pro residues" evidence="11">
    <location>
        <begin position="14"/>
        <end position="24"/>
    </location>
</feature>
<evidence type="ECO:0000256" key="3">
    <source>
        <dbReference type="ARBA" id="ARBA00022771"/>
    </source>
</evidence>
<evidence type="ECO:0000256" key="11">
    <source>
        <dbReference type="SAM" id="MobiDB-lite"/>
    </source>
</evidence>
<keyword evidence="14" id="KW-1185">Reference proteome</keyword>
<dbReference type="GO" id="GO:0003682">
    <property type="term" value="F:chromatin binding"/>
    <property type="evidence" value="ECO:0007669"/>
    <property type="project" value="TreeGrafter"/>
</dbReference>
<dbReference type="Gene3D" id="3.30.40.10">
    <property type="entry name" value="Zinc/RING finger domain, C3HC4 (zinc finger)"/>
    <property type="match status" value="1"/>
</dbReference>
<dbReference type="SMART" id="SM00384">
    <property type="entry name" value="AT_hook"/>
    <property type="match status" value="3"/>
</dbReference>
<organism evidence="13 14">
    <name type="scientific">Aphanomyces euteiches</name>
    <dbReference type="NCBI Taxonomy" id="100861"/>
    <lineage>
        <taxon>Eukaryota</taxon>
        <taxon>Sar</taxon>
        <taxon>Stramenopiles</taxon>
        <taxon>Oomycota</taxon>
        <taxon>Saprolegniomycetes</taxon>
        <taxon>Saprolegniales</taxon>
        <taxon>Verrucalvaceae</taxon>
        <taxon>Aphanomyces</taxon>
    </lineage>
</organism>
<feature type="compositionally biased region" description="Acidic residues" evidence="11">
    <location>
        <begin position="505"/>
        <end position="518"/>
    </location>
</feature>
<dbReference type="PRINTS" id="PR00929">
    <property type="entry name" value="ATHOOK"/>
</dbReference>
<comment type="subcellular location">
    <subcellularLocation>
        <location evidence="1">Nucleus</location>
    </subcellularLocation>
</comment>
<keyword evidence="9" id="KW-0539">Nucleus</keyword>
<dbReference type="SUPFAM" id="SSF57903">
    <property type="entry name" value="FYVE/PHD zinc finger"/>
    <property type="match status" value="1"/>
</dbReference>
<dbReference type="InterPro" id="IPR011011">
    <property type="entry name" value="Znf_FYVE_PHD"/>
</dbReference>
<dbReference type="PROSITE" id="PS01359">
    <property type="entry name" value="ZF_PHD_1"/>
    <property type="match status" value="1"/>
</dbReference>
<evidence type="ECO:0000256" key="2">
    <source>
        <dbReference type="ARBA" id="ARBA00022723"/>
    </source>
</evidence>
<dbReference type="GO" id="GO:0005634">
    <property type="term" value="C:nucleus"/>
    <property type="evidence" value="ECO:0007669"/>
    <property type="project" value="UniProtKB-SubCell"/>
</dbReference>
<sequence length="518" mass="57758">MASALHHLLSPVEEPLPAPPPLPPLNKRARGKPRKNENNLLDAKTSSLQQLNGDVPKIAVNSGYNDGSSSNLPSSSFVQGSPGTNNAQESVPSCSMQAQKSKVDFLLSTPTPTVKSRGRGRPRKNFTHRTPSQMPLQDGSLEERETPQPQSVGGQPIKQGRGRPRKIRLDHPHAAQAPQAAKVVQSTKPPVHKKSRASARIMLRAQEGRGRGARERRAADHYSPNNLESKKRRRRQQRQSEPKTLGNPHVTRIVNRVRNRLSNMRVQLAFLDAYELEGWRNGAVDKLKPTAELLKVRNQLAHGKRMILRDLKDFDTVFANDKPLPKDVSELDDDEIVCSKCGSTTTTDTNDIVLCDCGPCHRAYHQDCLEPILAELPHEDEEWYCPRCDGVFKCLVMINSTFDEKWETMDEIFPDVDANTVDEEEQDSASEKGDEDDDEGDDEDPAEDEEESEEDVASLIIHGKRRRAVVDYRKLHGEMFPAGHDDDDDNEYEPAAATKAASASDESDGDANHEDEDD</sequence>
<keyword evidence="2" id="KW-0479">Metal-binding</keyword>
<dbReference type="VEuPathDB" id="FungiDB:AeMF1_021642"/>
<evidence type="ECO:0000259" key="12">
    <source>
        <dbReference type="PROSITE" id="PS50016"/>
    </source>
</evidence>
<dbReference type="InterPro" id="IPR019786">
    <property type="entry name" value="Zinc_finger_PHD-type_CS"/>
</dbReference>
<dbReference type="InterPro" id="IPR019787">
    <property type="entry name" value="Znf_PHD-finger"/>
</dbReference>
<keyword evidence="6" id="KW-0238">DNA-binding</keyword>
<feature type="compositionally biased region" description="Basic and acidic residues" evidence="11">
    <location>
        <begin position="206"/>
        <end position="220"/>
    </location>
</feature>
<feature type="compositionally biased region" description="Acidic residues" evidence="11">
    <location>
        <begin position="415"/>
        <end position="456"/>
    </location>
</feature>
<gene>
    <name evidence="13" type="ORF">Ae201684_014479</name>
</gene>
<dbReference type="PROSITE" id="PS50016">
    <property type="entry name" value="ZF_PHD_2"/>
    <property type="match status" value="1"/>
</dbReference>
<feature type="region of interest" description="Disordered" evidence="11">
    <location>
        <begin position="478"/>
        <end position="518"/>
    </location>
</feature>
<proteinExistence type="predicted"/>
<accession>A0A6G0WJQ5</accession>
<dbReference type="InterPro" id="IPR013083">
    <property type="entry name" value="Znf_RING/FYVE/PHD"/>
</dbReference>
<dbReference type="InterPro" id="IPR001965">
    <property type="entry name" value="Znf_PHD"/>
</dbReference>